<dbReference type="AlphaFoldDB" id="A0A9X2CWW4"/>
<keyword evidence="1" id="KW-0472">Membrane</keyword>
<evidence type="ECO:0000313" key="2">
    <source>
        <dbReference type="EMBL" id="MCL7749835.1"/>
    </source>
</evidence>
<accession>A0A9X2CWW4</accession>
<organism evidence="2 3">
    <name type="scientific">Halalkalibacter alkaliphilus</name>
    <dbReference type="NCBI Taxonomy" id="2917993"/>
    <lineage>
        <taxon>Bacteria</taxon>
        <taxon>Bacillati</taxon>
        <taxon>Bacillota</taxon>
        <taxon>Bacilli</taxon>
        <taxon>Bacillales</taxon>
        <taxon>Bacillaceae</taxon>
        <taxon>Halalkalibacter</taxon>
    </lineage>
</organism>
<evidence type="ECO:0000256" key="1">
    <source>
        <dbReference type="SAM" id="Phobius"/>
    </source>
</evidence>
<evidence type="ECO:0000313" key="3">
    <source>
        <dbReference type="Proteomes" id="UP001139150"/>
    </source>
</evidence>
<protein>
    <submittedName>
        <fullName evidence="2">Uncharacterized protein</fullName>
    </submittedName>
</protein>
<keyword evidence="3" id="KW-1185">Reference proteome</keyword>
<sequence>MNKQRKVSLVVLFGIPLFFLVLSLITGRWAFFLVSLPPCFLAGFTGFIVSKKQKSHSSNS</sequence>
<comment type="caution">
    <text evidence="2">The sequence shown here is derived from an EMBL/GenBank/DDBJ whole genome shotgun (WGS) entry which is preliminary data.</text>
</comment>
<proteinExistence type="predicted"/>
<name>A0A9X2CWW4_9BACI</name>
<reference evidence="2" key="1">
    <citation type="submission" date="2022-02" db="EMBL/GenBank/DDBJ databases">
        <title>Halalkalibacter sp. nov. isolated from Lonar Lake, India.</title>
        <authorList>
            <person name="Joshi A."/>
            <person name="Thite S."/>
            <person name="Lodha T."/>
        </authorList>
    </citation>
    <scope>NUCLEOTIDE SEQUENCE</scope>
    <source>
        <strain evidence="2">MEB205</strain>
    </source>
</reference>
<gene>
    <name evidence="2" type="ORF">MF646_22235</name>
</gene>
<dbReference type="RefSeq" id="WP_250098688.1">
    <property type="nucleotide sequence ID" value="NZ_JAKRYL010000042.1"/>
</dbReference>
<feature type="transmembrane region" description="Helical" evidence="1">
    <location>
        <begin position="7"/>
        <end position="25"/>
    </location>
</feature>
<dbReference type="EMBL" id="JAKRYL010000042">
    <property type="protein sequence ID" value="MCL7749835.1"/>
    <property type="molecule type" value="Genomic_DNA"/>
</dbReference>
<dbReference type="Proteomes" id="UP001139150">
    <property type="component" value="Unassembled WGS sequence"/>
</dbReference>
<keyword evidence="1" id="KW-1133">Transmembrane helix</keyword>
<feature type="transmembrane region" description="Helical" evidence="1">
    <location>
        <begin position="31"/>
        <end position="50"/>
    </location>
</feature>
<keyword evidence="1" id="KW-0812">Transmembrane</keyword>